<dbReference type="EMBL" id="BNAF01000019">
    <property type="protein sequence ID" value="GHE49242.1"/>
    <property type="molecule type" value="Genomic_DNA"/>
</dbReference>
<dbReference type="RefSeq" id="WP_189628057.1">
    <property type="nucleotide sequence ID" value="NZ_BNAF01000019.1"/>
</dbReference>
<dbReference type="InterPro" id="IPR000073">
    <property type="entry name" value="AB_hydrolase_1"/>
</dbReference>
<accession>A0ABQ3HZ15</accession>
<evidence type="ECO:0000259" key="1">
    <source>
        <dbReference type="Pfam" id="PF12697"/>
    </source>
</evidence>
<sequence>MSDELQQHKNIYIFSGLGADERAFQKLDLDPSTIHHIRWISAFKNESMADYAARLLEQIKHDKPILIGLSFGGMIAVEIAKLIAVERVVLLASAKSHDEIPPYFRWAGKMRLHALLPTKLFKRPSLFLYWLFGTSSTWERKLLREILRDTDPDFLAWALRQIALWTNKEAPMQVLHIHGTADRVLPIRFIKSDIQLLHAGHFMTLNRATELSALIREYLSTAGQLSG</sequence>
<feature type="domain" description="AB hydrolase-1" evidence="1">
    <location>
        <begin position="48"/>
        <end position="211"/>
    </location>
</feature>
<proteinExistence type="predicted"/>
<dbReference type="Gene3D" id="3.40.50.1820">
    <property type="entry name" value="alpha/beta hydrolase"/>
    <property type="match status" value="1"/>
</dbReference>
<dbReference type="Pfam" id="PF12697">
    <property type="entry name" value="Abhydrolase_6"/>
    <property type="match status" value="1"/>
</dbReference>
<keyword evidence="3" id="KW-1185">Reference proteome</keyword>
<dbReference type="InterPro" id="IPR029058">
    <property type="entry name" value="AB_hydrolase_fold"/>
</dbReference>
<name>A0ABQ3HZ15_9SPHI</name>
<gene>
    <name evidence="2" type="ORF">GCM10017764_35360</name>
</gene>
<evidence type="ECO:0000313" key="2">
    <source>
        <dbReference type="EMBL" id="GHE49242.1"/>
    </source>
</evidence>
<comment type="caution">
    <text evidence="2">The sequence shown here is derived from an EMBL/GenBank/DDBJ whole genome shotgun (WGS) entry which is preliminary data.</text>
</comment>
<evidence type="ECO:0000313" key="3">
    <source>
        <dbReference type="Proteomes" id="UP000620550"/>
    </source>
</evidence>
<dbReference type="Proteomes" id="UP000620550">
    <property type="component" value="Unassembled WGS sequence"/>
</dbReference>
<reference evidence="3" key="1">
    <citation type="journal article" date="2019" name="Int. J. Syst. Evol. Microbiol.">
        <title>The Global Catalogue of Microorganisms (GCM) 10K type strain sequencing project: providing services to taxonomists for standard genome sequencing and annotation.</title>
        <authorList>
            <consortium name="The Broad Institute Genomics Platform"/>
            <consortium name="The Broad Institute Genome Sequencing Center for Infectious Disease"/>
            <person name="Wu L."/>
            <person name="Ma J."/>
        </authorList>
    </citation>
    <scope>NUCLEOTIDE SEQUENCE [LARGE SCALE GENOMIC DNA]</scope>
    <source>
        <strain evidence="3">CGMCC 1.12966</strain>
    </source>
</reference>
<protein>
    <recommendedName>
        <fullName evidence="1">AB hydrolase-1 domain-containing protein</fullName>
    </recommendedName>
</protein>
<dbReference type="SUPFAM" id="SSF53474">
    <property type="entry name" value="alpha/beta-Hydrolases"/>
    <property type="match status" value="1"/>
</dbReference>
<organism evidence="2 3">
    <name type="scientific">Sphingobacterium griseoflavum</name>
    <dbReference type="NCBI Taxonomy" id="1474952"/>
    <lineage>
        <taxon>Bacteria</taxon>
        <taxon>Pseudomonadati</taxon>
        <taxon>Bacteroidota</taxon>
        <taxon>Sphingobacteriia</taxon>
        <taxon>Sphingobacteriales</taxon>
        <taxon>Sphingobacteriaceae</taxon>
        <taxon>Sphingobacterium</taxon>
    </lineage>
</organism>